<dbReference type="AlphaFoldDB" id="A0A0F8YI77"/>
<dbReference type="Gene3D" id="3.40.50.12780">
    <property type="entry name" value="N-terminal domain of ligase-like"/>
    <property type="match status" value="1"/>
</dbReference>
<dbReference type="PANTHER" id="PTHR24096">
    <property type="entry name" value="LONG-CHAIN-FATTY-ACID--COA LIGASE"/>
    <property type="match status" value="1"/>
</dbReference>
<name>A0A0F8YI77_9ZZZZ</name>
<dbReference type="PANTHER" id="PTHR24096:SF267">
    <property type="entry name" value="MALONATE--COA LIGASE ACSF3, MITOCHONDRIAL"/>
    <property type="match status" value="1"/>
</dbReference>
<protein>
    <recommendedName>
        <fullName evidence="1">AMP-dependent synthetase/ligase domain-containing protein</fullName>
    </recommendedName>
</protein>
<dbReference type="GO" id="GO:0016405">
    <property type="term" value="F:CoA-ligase activity"/>
    <property type="evidence" value="ECO:0007669"/>
    <property type="project" value="TreeGrafter"/>
</dbReference>
<feature type="non-terminal residue" evidence="2">
    <location>
        <position position="1"/>
    </location>
</feature>
<comment type="caution">
    <text evidence="2">The sequence shown here is derived from an EMBL/GenBank/DDBJ whole genome shotgun (WGS) entry which is preliminary data.</text>
</comment>
<dbReference type="EMBL" id="LAZR01053270">
    <property type="protein sequence ID" value="KKK81112.1"/>
    <property type="molecule type" value="Genomic_DNA"/>
</dbReference>
<sequence>TTGKPKGVIQTYGMVFYNAINIGLGSNLTSNDVTLNLLPFFHTGGLNLYTNPTIHVGGTALIMKAFDPTKTLKILSESATLLFAVPSVYRLLSQNPDFESTDFSSMREWECGGENMPLSLLQFYEKRNNRQSYWNCSLWVFILD</sequence>
<reference evidence="2" key="1">
    <citation type="journal article" date="2015" name="Nature">
        <title>Complex archaea that bridge the gap between prokaryotes and eukaryotes.</title>
        <authorList>
            <person name="Spang A."/>
            <person name="Saw J.H."/>
            <person name="Jorgensen S.L."/>
            <person name="Zaremba-Niedzwiedzka K."/>
            <person name="Martijn J."/>
            <person name="Lind A.E."/>
            <person name="van Eijk R."/>
            <person name="Schleper C."/>
            <person name="Guy L."/>
            <person name="Ettema T.J."/>
        </authorList>
    </citation>
    <scope>NUCLEOTIDE SEQUENCE</scope>
</reference>
<evidence type="ECO:0000259" key="1">
    <source>
        <dbReference type="Pfam" id="PF00501"/>
    </source>
</evidence>
<dbReference type="Pfam" id="PF00501">
    <property type="entry name" value="AMP-binding"/>
    <property type="match status" value="1"/>
</dbReference>
<dbReference type="InterPro" id="IPR042099">
    <property type="entry name" value="ANL_N_sf"/>
</dbReference>
<dbReference type="SUPFAM" id="SSF56801">
    <property type="entry name" value="Acetyl-CoA synthetase-like"/>
    <property type="match status" value="1"/>
</dbReference>
<proteinExistence type="predicted"/>
<evidence type="ECO:0000313" key="2">
    <source>
        <dbReference type="EMBL" id="KKK81112.1"/>
    </source>
</evidence>
<organism evidence="2">
    <name type="scientific">marine sediment metagenome</name>
    <dbReference type="NCBI Taxonomy" id="412755"/>
    <lineage>
        <taxon>unclassified sequences</taxon>
        <taxon>metagenomes</taxon>
        <taxon>ecological metagenomes</taxon>
    </lineage>
</organism>
<dbReference type="InterPro" id="IPR000873">
    <property type="entry name" value="AMP-dep_synth/lig_dom"/>
</dbReference>
<gene>
    <name evidence="2" type="ORF">LCGC14_2816730</name>
</gene>
<accession>A0A0F8YI77</accession>
<feature type="domain" description="AMP-dependent synthetase/ligase" evidence="1">
    <location>
        <begin position="1"/>
        <end position="131"/>
    </location>
</feature>